<dbReference type="EMBL" id="WKJM01000001">
    <property type="protein sequence ID" value="MRX06482.1"/>
    <property type="molecule type" value="Genomic_DNA"/>
</dbReference>
<evidence type="ECO:0000313" key="12">
    <source>
        <dbReference type="Proteomes" id="UP000481037"/>
    </source>
</evidence>
<evidence type="ECO:0000256" key="3">
    <source>
        <dbReference type="ARBA" id="ARBA00005012"/>
    </source>
</evidence>
<comment type="cofactor">
    <cofactor evidence="2 9">
        <name>FAD</name>
        <dbReference type="ChEBI" id="CHEBI:57692"/>
    </cofactor>
</comment>
<proteinExistence type="inferred from homology"/>
<dbReference type="Proteomes" id="UP000481037">
    <property type="component" value="Unassembled WGS sequence"/>
</dbReference>
<dbReference type="AlphaFoldDB" id="A0A6L5QAZ5"/>
<dbReference type="EC" id="1.1.5.4" evidence="9"/>
<evidence type="ECO:0000256" key="6">
    <source>
        <dbReference type="ARBA" id="ARBA00022630"/>
    </source>
</evidence>
<keyword evidence="10" id="KW-0472">Membrane</keyword>
<protein>
    <recommendedName>
        <fullName evidence="9">Probable malate:quinone oxidoreductase</fullName>
        <ecNumber evidence="9">1.1.5.4</ecNumber>
    </recommendedName>
    <alternativeName>
        <fullName evidence="9">MQO</fullName>
    </alternativeName>
    <alternativeName>
        <fullName evidence="9">Malate dehydrogenase [quinone]</fullName>
    </alternativeName>
</protein>
<keyword evidence="10" id="KW-0812">Transmembrane</keyword>
<dbReference type="GO" id="GO:0006099">
    <property type="term" value="P:tricarboxylic acid cycle"/>
    <property type="evidence" value="ECO:0007669"/>
    <property type="project" value="UniProtKB-UniRule"/>
</dbReference>
<evidence type="ECO:0000256" key="10">
    <source>
        <dbReference type="SAM" id="Phobius"/>
    </source>
</evidence>
<keyword evidence="12" id="KW-1185">Reference proteome</keyword>
<dbReference type="NCBIfam" id="NF003606">
    <property type="entry name" value="PRK05257.2-1"/>
    <property type="match status" value="1"/>
</dbReference>
<evidence type="ECO:0000256" key="4">
    <source>
        <dbReference type="ARBA" id="ARBA00006389"/>
    </source>
</evidence>
<dbReference type="GO" id="GO:0008924">
    <property type="term" value="F:L-malate dehydrogenase (quinone) activity"/>
    <property type="evidence" value="ECO:0007669"/>
    <property type="project" value="UniProtKB-UniRule"/>
</dbReference>
<dbReference type="RefSeq" id="WP_154361813.1">
    <property type="nucleotide sequence ID" value="NZ_WKJM01000001.1"/>
</dbReference>
<keyword evidence="8 9" id="KW-0560">Oxidoreductase</keyword>
<dbReference type="PANTHER" id="PTHR43104:SF2">
    <property type="entry name" value="L-2-HYDROXYGLUTARATE DEHYDROGENASE, MITOCHONDRIAL"/>
    <property type="match status" value="1"/>
</dbReference>
<dbReference type="Pfam" id="PF06039">
    <property type="entry name" value="Mqo"/>
    <property type="match status" value="1"/>
</dbReference>
<dbReference type="NCBIfam" id="NF009875">
    <property type="entry name" value="PRK13339.1"/>
    <property type="match status" value="1"/>
</dbReference>
<name>A0A6L5QAZ5_9BURK</name>
<dbReference type="UniPathway" id="UPA00223">
    <property type="reaction ID" value="UER01008"/>
</dbReference>
<comment type="caution">
    <text evidence="11">The sequence shown here is derived from an EMBL/GenBank/DDBJ whole genome shotgun (WGS) entry which is preliminary data.</text>
</comment>
<evidence type="ECO:0000256" key="2">
    <source>
        <dbReference type="ARBA" id="ARBA00001974"/>
    </source>
</evidence>
<keyword evidence="7 9" id="KW-0274">FAD</keyword>
<comment type="pathway">
    <text evidence="3 9">Carbohydrate metabolism; tricarboxylic acid cycle; oxaloacetate from (S)-malate (quinone route): step 1/1.</text>
</comment>
<gene>
    <name evidence="9 11" type="primary">mqo</name>
    <name evidence="11" type="ORF">GJ697_01375</name>
</gene>
<feature type="transmembrane region" description="Helical" evidence="10">
    <location>
        <begin position="23"/>
        <end position="42"/>
    </location>
</feature>
<keyword evidence="6 9" id="KW-0285">Flavoprotein</keyword>
<dbReference type="NCBIfam" id="TIGR01320">
    <property type="entry name" value="mal_quin_oxido"/>
    <property type="match status" value="1"/>
</dbReference>
<dbReference type="GO" id="GO:0047545">
    <property type="term" value="F:(S)-2-hydroxyglutarate dehydrogenase activity"/>
    <property type="evidence" value="ECO:0007669"/>
    <property type="project" value="TreeGrafter"/>
</dbReference>
<evidence type="ECO:0000256" key="7">
    <source>
        <dbReference type="ARBA" id="ARBA00022827"/>
    </source>
</evidence>
<reference evidence="11 12" key="1">
    <citation type="submission" date="2019-11" db="EMBL/GenBank/DDBJ databases">
        <title>Novel species isolated from a subtropical stream in China.</title>
        <authorList>
            <person name="Lu H."/>
        </authorList>
    </citation>
    <scope>NUCLEOTIDE SEQUENCE [LARGE SCALE GENOMIC DNA]</scope>
    <source>
        <strain evidence="11 12">FT25W</strain>
    </source>
</reference>
<dbReference type="SUPFAM" id="SSF51905">
    <property type="entry name" value="FAD/NAD(P)-binding domain"/>
    <property type="match status" value="1"/>
</dbReference>
<evidence type="ECO:0000256" key="1">
    <source>
        <dbReference type="ARBA" id="ARBA00001139"/>
    </source>
</evidence>
<comment type="similarity">
    <text evidence="4 9">Belongs to the MQO family.</text>
</comment>
<dbReference type="NCBIfam" id="NF003603">
    <property type="entry name" value="PRK05257.1-1"/>
    <property type="match status" value="1"/>
</dbReference>
<dbReference type="InterPro" id="IPR036188">
    <property type="entry name" value="FAD/NAD-bd_sf"/>
</dbReference>
<comment type="catalytic activity">
    <reaction evidence="1 9">
        <text>(S)-malate + a quinone = a quinol + oxaloacetate</text>
        <dbReference type="Rhea" id="RHEA:46012"/>
        <dbReference type="ChEBI" id="CHEBI:15589"/>
        <dbReference type="ChEBI" id="CHEBI:16452"/>
        <dbReference type="ChEBI" id="CHEBI:24646"/>
        <dbReference type="ChEBI" id="CHEBI:132124"/>
        <dbReference type="EC" id="1.1.5.4"/>
    </reaction>
</comment>
<evidence type="ECO:0000256" key="8">
    <source>
        <dbReference type="ARBA" id="ARBA00023002"/>
    </source>
</evidence>
<organism evidence="11 12">
    <name type="scientific">Duganella alba</name>
    <dbReference type="NCBI Taxonomy" id="2666081"/>
    <lineage>
        <taxon>Bacteria</taxon>
        <taxon>Pseudomonadati</taxon>
        <taxon>Pseudomonadota</taxon>
        <taxon>Betaproteobacteria</taxon>
        <taxon>Burkholderiales</taxon>
        <taxon>Oxalobacteraceae</taxon>
        <taxon>Telluria group</taxon>
        <taxon>Duganella</taxon>
    </lineage>
</organism>
<accession>A0A6L5QAZ5</accession>
<dbReference type="Gene3D" id="3.30.9.10">
    <property type="entry name" value="D-Amino Acid Oxidase, subunit A, domain 2"/>
    <property type="match status" value="1"/>
</dbReference>
<dbReference type="Gene3D" id="3.50.50.60">
    <property type="entry name" value="FAD/NAD(P)-binding domain"/>
    <property type="match status" value="1"/>
</dbReference>
<evidence type="ECO:0000256" key="9">
    <source>
        <dbReference type="HAMAP-Rule" id="MF_00212"/>
    </source>
</evidence>
<keyword evidence="5 9" id="KW-0816">Tricarboxylic acid cycle</keyword>
<sequence length="570" mass="62242">MSEAHNNNTAAPASGTRFSRRKFIGAAVGAAAVWGGYSVFFGGQFRADKADRSVDVLLIGGGIMSATLGVYLTELEPGWTFEVFERLDKVAEESSNGWNNAGTGHSALCELNYTPMDDKGVVHITQAIGINENFQISRQFWSHQVRKGVLGNPREFINSTPHMNLVFGPENREFIRKRVAALKASPLFAGMEMTTDPAKIKEWVPIMMEGRKPDEMVTATRSPLGTDVNLGSITRQFYQHLSQKSKISTGHEVRSITRNNDGSWRVSAFDIKDKSKVQTIDARHIFIGAGGAALPLLQLSGIPEAKQYGGFPVGGEFLVTDNPAITSRHLAKVYGLADTGSPPMSVPHLDTRVLDGKTVLLFGPFATWSTKFLKNGSYFDIAKATTPSNIIPQLQVGAHEFALVKYLAQQLELSREDKMAALRHYMPEAKDEDWRLWQAGQRVQIIKNMPDKGGVLKLGTEVVVSEDRSVSALLGASPGGSTSPAIMLSLLEKVFPDRMKTDAWQAKIHEIVPSYGKKLNENPQLLATTWAATAETLQLTIASPSLDSFVPGLTPVEQPGQVKKVPDIAL</sequence>
<evidence type="ECO:0000256" key="5">
    <source>
        <dbReference type="ARBA" id="ARBA00022532"/>
    </source>
</evidence>
<evidence type="ECO:0000313" key="11">
    <source>
        <dbReference type="EMBL" id="MRX06482.1"/>
    </source>
</evidence>
<keyword evidence="10" id="KW-1133">Transmembrane helix</keyword>
<dbReference type="NCBIfam" id="NF003611">
    <property type="entry name" value="PRK05257.3-2"/>
    <property type="match status" value="1"/>
</dbReference>
<dbReference type="NCBIfam" id="NF003605">
    <property type="entry name" value="PRK05257.1-4"/>
    <property type="match status" value="1"/>
</dbReference>
<dbReference type="InterPro" id="IPR006231">
    <property type="entry name" value="MQO"/>
</dbReference>
<dbReference type="PANTHER" id="PTHR43104">
    <property type="entry name" value="L-2-HYDROXYGLUTARATE DEHYDROGENASE, MITOCHONDRIAL"/>
    <property type="match status" value="1"/>
</dbReference>
<dbReference type="HAMAP" id="MF_00212">
    <property type="entry name" value="MQO"/>
    <property type="match status" value="1"/>
</dbReference>